<accession>A0A445D5S4</accession>
<comment type="caution">
    <text evidence="2">The sequence shown here is derived from an EMBL/GenBank/DDBJ whole genome shotgun (WGS) entry which is preliminary data.</text>
</comment>
<reference evidence="2 3" key="1">
    <citation type="submission" date="2019-01" db="EMBL/GenBank/DDBJ databases">
        <title>Sequencing of cultivated peanut Arachis hypogaea provides insights into genome evolution and oil improvement.</title>
        <authorList>
            <person name="Chen X."/>
        </authorList>
    </citation>
    <scope>NUCLEOTIDE SEQUENCE [LARGE SCALE GENOMIC DNA]</scope>
    <source>
        <strain evidence="3">cv. Fuhuasheng</strain>
        <tissue evidence="2">Leaves</tissue>
    </source>
</reference>
<gene>
    <name evidence="2" type="ORF">Ahy_A05g024450</name>
</gene>
<dbReference type="Gene3D" id="2.40.50.140">
    <property type="entry name" value="Nucleic acid-binding proteins"/>
    <property type="match status" value="1"/>
</dbReference>
<evidence type="ECO:0000313" key="2">
    <source>
        <dbReference type="EMBL" id="RYR58597.1"/>
    </source>
</evidence>
<keyword evidence="3" id="KW-1185">Reference proteome</keyword>
<dbReference type="AlphaFoldDB" id="A0A445D5S4"/>
<dbReference type="InterPro" id="IPR012340">
    <property type="entry name" value="NA-bd_OB-fold"/>
</dbReference>
<dbReference type="Pfam" id="PF02721">
    <property type="entry name" value="DUF223"/>
    <property type="match status" value="1"/>
</dbReference>
<dbReference type="InterPro" id="IPR003871">
    <property type="entry name" value="RFA1B/D_OB_1st"/>
</dbReference>
<feature type="domain" description="Replication protein A 70 kDa DNA-binding subunit B/D first OB fold" evidence="1">
    <location>
        <begin position="10"/>
        <end position="97"/>
    </location>
</feature>
<dbReference type="SUPFAM" id="SSF50249">
    <property type="entry name" value="Nucleic acid-binding proteins"/>
    <property type="match status" value="1"/>
</dbReference>
<proteinExistence type="predicted"/>
<protein>
    <recommendedName>
        <fullName evidence="1">Replication protein A 70 kDa DNA-binding subunit B/D first OB fold domain-containing protein</fullName>
    </recommendedName>
</protein>
<dbReference type="EMBL" id="SDMP01000005">
    <property type="protein sequence ID" value="RYR58597.1"/>
    <property type="molecule type" value="Genomic_DNA"/>
</dbReference>
<name>A0A445D5S4_ARAHY</name>
<dbReference type="Proteomes" id="UP000289738">
    <property type="component" value="Chromosome A05"/>
</dbReference>
<evidence type="ECO:0000313" key="3">
    <source>
        <dbReference type="Proteomes" id="UP000289738"/>
    </source>
</evidence>
<sequence length="110" mass="12859">MTECYDYLCDVYVVRLWKSHNKFNEKEVGSIEMILQDIKGNRIHASIPNPVLKKSLGNTRDFCMYVMKNFIIVDNKTKSRVTSVKWIFTFSHRTIVSSIGNQAILLKHFD</sequence>
<evidence type="ECO:0000259" key="1">
    <source>
        <dbReference type="Pfam" id="PF02721"/>
    </source>
</evidence>
<organism evidence="2 3">
    <name type="scientific">Arachis hypogaea</name>
    <name type="common">Peanut</name>
    <dbReference type="NCBI Taxonomy" id="3818"/>
    <lineage>
        <taxon>Eukaryota</taxon>
        <taxon>Viridiplantae</taxon>
        <taxon>Streptophyta</taxon>
        <taxon>Embryophyta</taxon>
        <taxon>Tracheophyta</taxon>
        <taxon>Spermatophyta</taxon>
        <taxon>Magnoliopsida</taxon>
        <taxon>eudicotyledons</taxon>
        <taxon>Gunneridae</taxon>
        <taxon>Pentapetalae</taxon>
        <taxon>rosids</taxon>
        <taxon>fabids</taxon>
        <taxon>Fabales</taxon>
        <taxon>Fabaceae</taxon>
        <taxon>Papilionoideae</taxon>
        <taxon>50 kb inversion clade</taxon>
        <taxon>dalbergioids sensu lato</taxon>
        <taxon>Dalbergieae</taxon>
        <taxon>Pterocarpus clade</taxon>
        <taxon>Arachis</taxon>
    </lineage>
</organism>